<proteinExistence type="predicted"/>
<dbReference type="OrthoDB" id="1674633at2759"/>
<reference evidence="2 3" key="1">
    <citation type="journal article" date="2017" name="Genome Biol.">
        <title>New reference genome sequences of hot pepper reveal the massive evolution of plant disease-resistance genes by retroduplication.</title>
        <authorList>
            <person name="Kim S."/>
            <person name="Park J."/>
            <person name="Yeom S.I."/>
            <person name="Kim Y.M."/>
            <person name="Seo E."/>
            <person name="Kim K.T."/>
            <person name="Kim M.S."/>
            <person name="Lee J.M."/>
            <person name="Cheong K."/>
            <person name="Shin H.S."/>
            <person name="Kim S.B."/>
            <person name="Han K."/>
            <person name="Lee J."/>
            <person name="Park M."/>
            <person name="Lee H.A."/>
            <person name="Lee H.Y."/>
            <person name="Lee Y."/>
            <person name="Oh S."/>
            <person name="Lee J.H."/>
            <person name="Choi E."/>
            <person name="Choi E."/>
            <person name="Lee S.E."/>
            <person name="Jeon J."/>
            <person name="Kim H."/>
            <person name="Choi G."/>
            <person name="Song H."/>
            <person name="Lee J."/>
            <person name="Lee S.C."/>
            <person name="Kwon J.K."/>
            <person name="Lee H.Y."/>
            <person name="Koo N."/>
            <person name="Hong Y."/>
            <person name="Kim R.W."/>
            <person name="Kang W.H."/>
            <person name="Huh J.H."/>
            <person name="Kang B.C."/>
            <person name="Yang T.J."/>
            <person name="Lee Y.H."/>
            <person name="Bennetzen J.L."/>
            <person name="Choi D."/>
        </authorList>
    </citation>
    <scope>NUCLEOTIDE SEQUENCE [LARGE SCALE GENOMIC DNA]</scope>
    <source>
        <strain evidence="3">cv. PBC81</strain>
    </source>
</reference>
<sequence length="168" mass="18573">MPHTRSSGQPLLPINPELQRIGRMEAQAEIERRAAQHEKARLAALAAAQVHQQNINNPGRATNPDDEDLGDDELLNPRHDTEITTPANRRGRQARFRYDRQPMQPAFDNDDDDLDGDRATGAIILPPLAPGAKFNITSTMIQLLQLKGLFGGLAGNDPNMHLINFIST</sequence>
<dbReference type="Proteomes" id="UP000224567">
    <property type="component" value="Unassembled WGS sequence"/>
</dbReference>
<name>A0A2G2WJL7_CAPBA</name>
<keyword evidence="3" id="KW-1185">Reference proteome</keyword>
<gene>
    <name evidence="2" type="ORF">CQW23_14560</name>
</gene>
<accession>A0A2G2WJL7</accession>
<evidence type="ECO:0000256" key="1">
    <source>
        <dbReference type="SAM" id="MobiDB-lite"/>
    </source>
</evidence>
<evidence type="ECO:0000313" key="2">
    <source>
        <dbReference type="EMBL" id="PHT45402.1"/>
    </source>
</evidence>
<feature type="region of interest" description="Disordered" evidence="1">
    <location>
        <begin position="53"/>
        <end position="85"/>
    </location>
</feature>
<feature type="compositionally biased region" description="Acidic residues" evidence="1">
    <location>
        <begin position="64"/>
        <end position="74"/>
    </location>
</feature>
<dbReference type="EMBL" id="MLFT02000006">
    <property type="protein sequence ID" value="PHT45402.1"/>
    <property type="molecule type" value="Genomic_DNA"/>
</dbReference>
<protein>
    <submittedName>
        <fullName evidence="2">Uncharacterized protein</fullName>
    </submittedName>
</protein>
<reference evidence="3" key="2">
    <citation type="journal article" date="2017" name="J. Anim. Genet.">
        <title>Multiple reference genome sequences of hot pepper reveal the massive evolution of plant disease resistance genes by retroduplication.</title>
        <authorList>
            <person name="Kim S."/>
            <person name="Park J."/>
            <person name="Yeom S.-I."/>
            <person name="Kim Y.-M."/>
            <person name="Seo E."/>
            <person name="Kim K.-T."/>
            <person name="Kim M.-S."/>
            <person name="Lee J.M."/>
            <person name="Cheong K."/>
            <person name="Shin H.-S."/>
            <person name="Kim S.-B."/>
            <person name="Han K."/>
            <person name="Lee J."/>
            <person name="Park M."/>
            <person name="Lee H.-A."/>
            <person name="Lee H.-Y."/>
            <person name="Lee Y."/>
            <person name="Oh S."/>
            <person name="Lee J.H."/>
            <person name="Choi E."/>
            <person name="Choi E."/>
            <person name="Lee S.E."/>
            <person name="Jeon J."/>
            <person name="Kim H."/>
            <person name="Choi G."/>
            <person name="Song H."/>
            <person name="Lee J."/>
            <person name="Lee S.-C."/>
            <person name="Kwon J.-K."/>
            <person name="Lee H.-Y."/>
            <person name="Koo N."/>
            <person name="Hong Y."/>
            <person name="Kim R.W."/>
            <person name="Kang W.-H."/>
            <person name="Huh J.H."/>
            <person name="Kang B.-C."/>
            <person name="Yang T.-J."/>
            <person name="Lee Y.-H."/>
            <person name="Bennetzen J.L."/>
            <person name="Choi D."/>
        </authorList>
    </citation>
    <scope>NUCLEOTIDE SEQUENCE [LARGE SCALE GENOMIC DNA]</scope>
    <source>
        <strain evidence="3">cv. PBC81</strain>
    </source>
</reference>
<organism evidence="2 3">
    <name type="scientific">Capsicum baccatum</name>
    <name type="common">Peruvian pepper</name>
    <dbReference type="NCBI Taxonomy" id="33114"/>
    <lineage>
        <taxon>Eukaryota</taxon>
        <taxon>Viridiplantae</taxon>
        <taxon>Streptophyta</taxon>
        <taxon>Embryophyta</taxon>
        <taxon>Tracheophyta</taxon>
        <taxon>Spermatophyta</taxon>
        <taxon>Magnoliopsida</taxon>
        <taxon>eudicotyledons</taxon>
        <taxon>Gunneridae</taxon>
        <taxon>Pentapetalae</taxon>
        <taxon>asterids</taxon>
        <taxon>lamiids</taxon>
        <taxon>Solanales</taxon>
        <taxon>Solanaceae</taxon>
        <taxon>Solanoideae</taxon>
        <taxon>Capsiceae</taxon>
        <taxon>Capsicum</taxon>
    </lineage>
</organism>
<evidence type="ECO:0000313" key="3">
    <source>
        <dbReference type="Proteomes" id="UP000224567"/>
    </source>
</evidence>
<comment type="caution">
    <text evidence="2">The sequence shown here is derived from an EMBL/GenBank/DDBJ whole genome shotgun (WGS) entry which is preliminary data.</text>
</comment>
<dbReference type="AlphaFoldDB" id="A0A2G2WJL7"/>